<organism evidence="1 2">
    <name type="scientific">Dreissena polymorpha</name>
    <name type="common">Zebra mussel</name>
    <name type="synonym">Mytilus polymorpha</name>
    <dbReference type="NCBI Taxonomy" id="45954"/>
    <lineage>
        <taxon>Eukaryota</taxon>
        <taxon>Metazoa</taxon>
        <taxon>Spiralia</taxon>
        <taxon>Lophotrochozoa</taxon>
        <taxon>Mollusca</taxon>
        <taxon>Bivalvia</taxon>
        <taxon>Autobranchia</taxon>
        <taxon>Heteroconchia</taxon>
        <taxon>Euheterodonta</taxon>
        <taxon>Imparidentia</taxon>
        <taxon>Neoheterodontei</taxon>
        <taxon>Myida</taxon>
        <taxon>Dreissenoidea</taxon>
        <taxon>Dreissenidae</taxon>
        <taxon>Dreissena</taxon>
    </lineage>
</organism>
<reference evidence="1" key="1">
    <citation type="journal article" date="2019" name="bioRxiv">
        <title>The Genome of the Zebra Mussel, Dreissena polymorpha: A Resource for Invasive Species Research.</title>
        <authorList>
            <person name="McCartney M.A."/>
            <person name="Auch B."/>
            <person name="Kono T."/>
            <person name="Mallez S."/>
            <person name="Zhang Y."/>
            <person name="Obille A."/>
            <person name="Becker A."/>
            <person name="Abrahante J.E."/>
            <person name="Garbe J."/>
            <person name="Badalamenti J.P."/>
            <person name="Herman A."/>
            <person name="Mangelson H."/>
            <person name="Liachko I."/>
            <person name="Sullivan S."/>
            <person name="Sone E.D."/>
            <person name="Koren S."/>
            <person name="Silverstein K.A.T."/>
            <person name="Beckman K.B."/>
            <person name="Gohl D.M."/>
        </authorList>
    </citation>
    <scope>NUCLEOTIDE SEQUENCE</scope>
    <source>
        <strain evidence="1">Duluth1</strain>
        <tissue evidence="1">Whole animal</tissue>
    </source>
</reference>
<dbReference type="AlphaFoldDB" id="A0A9D4JFQ8"/>
<keyword evidence="2" id="KW-1185">Reference proteome</keyword>
<dbReference type="Proteomes" id="UP000828390">
    <property type="component" value="Unassembled WGS sequence"/>
</dbReference>
<name>A0A9D4JFQ8_DREPO</name>
<sequence length="167" mass="18346">MYTLDSIKKGHGNINTQENTKAEILQCVKKAKEKSTDKCLLGVIERKETTKAKSAHVEQKENNKTIRLHSIDKDLVKDDASKKDAVQTGSVVAQKDAHNLELEKCLQAKHVSSDIQAKSAKKIVMPEKQGSDSENVKSNIESVGNTVLNPSTGMSKLSFKIRSKSGK</sequence>
<evidence type="ECO:0000313" key="1">
    <source>
        <dbReference type="EMBL" id="KAH3808294.1"/>
    </source>
</evidence>
<dbReference type="EMBL" id="JAIWYP010000006">
    <property type="protein sequence ID" value="KAH3808294.1"/>
    <property type="molecule type" value="Genomic_DNA"/>
</dbReference>
<proteinExistence type="predicted"/>
<accession>A0A9D4JFQ8</accession>
<gene>
    <name evidence="1" type="ORF">DPMN_136647</name>
</gene>
<comment type="caution">
    <text evidence="1">The sequence shown here is derived from an EMBL/GenBank/DDBJ whole genome shotgun (WGS) entry which is preliminary data.</text>
</comment>
<reference evidence="1" key="2">
    <citation type="submission" date="2020-11" db="EMBL/GenBank/DDBJ databases">
        <authorList>
            <person name="McCartney M.A."/>
            <person name="Auch B."/>
            <person name="Kono T."/>
            <person name="Mallez S."/>
            <person name="Becker A."/>
            <person name="Gohl D.M."/>
            <person name="Silverstein K.A.T."/>
            <person name="Koren S."/>
            <person name="Bechman K.B."/>
            <person name="Herman A."/>
            <person name="Abrahante J.E."/>
            <person name="Garbe J."/>
        </authorList>
    </citation>
    <scope>NUCLEOTIDE SEQUENCE</scope>
    <source>
        <strain evidence="1">Duluth1</strain>
        <tissue evidence="1">Whole animal</tissue>
    </source>
</reference>
<protein>
    <submittedName>
        <fullName evidence="1">Uncharacterized protein</fullName>
    </submittedName>
</protein>
<evidence type="ECO:0000313" key="2">
    <source>
        <dbReference type="Proteomes" id="UP000828390"/>
    </source>
</evidence>